<keyword evidence="2" id="KW-1185">Reference proteome</keyword>
<evidence type="ECO:0000313" key="2">
    <source>
        <dbReference type="Proteomes" id="UP000788993"/>
    </source>
</evidence>
<reference evidence="1" key="1">
    <citation type="journal article" date="2021" name="Open Biol.">
        <title>Shared evolutionary footprints suggest mitochondrial oxidative damage underlies multiple complex I losses in fungi.</title>
        <authorList>
            <person name="Schikora-Tamarit M.A."/>
            <person name="Marcet-Houben M."/>
            <person name="Nosek J."/>
            <person name="Gabaldon T."/>
        </authorList>
    </citation>
    <scope>NUCLEOTIDE SEQUENCE</scope>
    <source>
        <strain evidence="1">NCAIM Y.01608</strain>
    </source>
</reference>
<proteinExistence type="predicted"/>
<protein>
    <submittedName>
        <fullName evidence="1">Uncharacterized protein</fullName>
    </submittedName>
</protein>
<name>A0A9P8NRZ5_9ASCO</name>
<dbReference type="EMBL" id="JAEUBD010001582">
    <property type="protein sequence ID" value="KAH3658660.1"/>
    <property type="molecule type" value="Genomic_DNA"/>
</dbReference>
<evidence type="ECO:0000313" key="1">
    <source>
        <dbReference type="EMBL" id="KAH3658660.1"/>
    </source>
</evidence>
<dbReference type="Proteomes" id="UP000788993">
    <property type="component" value="Unassembled WGS sequence"/>
</dbReference>
<accession>A0A9P8NRZ5</accession>
<feature type="non-terminal residue" evidence="1">
    <location>
        <position position="51"/>
    </location>
</feature>
<sequence>MAQVDDDDFDSALNGQLGLENLDNMFDGSTVHAADAVDFEDEDELAEEEDS</sequence>
<reference evidence="1" key="2">
    <citation type="submission" date="2021-01" db="EMBL/GenBank/DDBJ databases">
        <authorList>
            <person name="Schikora-Tamarit M.A."/>
        </authorList>
    </citation>
    <scope>NUCLEOTIDE SEQUENCE</scope>
    <source>
        <strain evidence="1">NCAIM Y.01608</strain>
    </source>
</reference>
<organism evidence="1 2">
    <name type="scientific">Ogataea polymorpha</name>
    <dbReference type="NCBI Taxonomy" id="460523"/>
    <lineage>
        <taxon>Eukaryota</taxon>
        <taxon>Fungi</taxon>
        <taxon>Dikarya</taxon>
        <taxon>Ascomycota</taxon>
        <taxon>Saccharomycotina</taxon>
        <taxon>Pichiomycetes</taxon>
        <taxon>Pichiales</taxon>
        <taxon>Pichiaceae</taxon>
        <taxon>Ogataea</taxon>
    </lineage>
</organism>
<comment type="caution">
    <text evidence="1">The sequence shown here is derived from an EMBL/GenBank/DDBJ whole genome shotgun (WGS) entry which is preliminary data.</text>
</comment>
<gene>
    <name evidence="1" type="ORF">OGATHE_006802</name>
</gene>
<dbReference type="AlphaFoldDB" id="A0A9P8NRZ5"/>